<keyword evidence="7" id="KW-1185">Reference proteome</keyword>
<dbReference type="RefSeq" id="WP_332902195.1">
    <property type="nucleotide sequence ID" value="NZ_JBAGLP010000118.1"/>
</dbReference>
<feature type="domain" description="DUF4349" evidence="5">
    <location>
        <begin position="75"/>
        <end position="283"/>
    </location>
</feature>
<keyword evidence="1" id="KW-0175">Coiled coil</keyword>
<evidence type="ECO:0000313" key="6">
    <source>
        <dbReference type="EMBL" id="MEG3615551.1"/>
    </source>
</evidence>
<dbReference type="EMBL" id="JBAGLP010000118">
    <property type="protein sequence ID" value="MEG3615551.1"/>
    <property type="molecule type" value="Genomic_DNA"/>
</dbReference>
<keyword evidence="4" id="KW-0732">Signal</keyword>
<feature type="region of interest" description="Disordered" evidence="2">
    <location>
        <begin position="291"/>
        <end position="328"/>
    </location>
</feature>
<feature type="coiled-coil region" evidence="1">
    <location>
        <begin position="192"/>
        <end position="219"/>
    </location>
</feature>
<comment type="caution">
    <text evidence="6">The sequence shown here is derived from an EMBL/GenBank/DDBJ whole genome shotgun (WGS) entry which is preliminary data.</text>
</comment>
<accession>A0ABU7Z7V7</accession>
<reference evidence="6" key="1">
    <citation type="journal article" date="2024" name="Antonie Van Leeuwenhoek">
        <title>Isoptericola haloaureus sp. nov., a dimorphic actinobacterium isolated from mangrove sediments of southeast India, implicating biosaline agricultural significance through nitrogen fixation and salt tolerance genes.</title>
        <authorList>
            <person name="Prathaban M."/>
            <person name="Prathiviraj R."/>
            <person name="Ravichandran M."/>
            <person name="Natarajan S.D."/>
            <person name="Sobanaa M."/>
            <person name="Hari Krishna Kumar S."/>
            <person name="Chandrasekar V."/>
            <person name="Selvin J."/>
        </authorList>
    </citation>
    <scope>NUCLEOTIDE SEQUENCE</scope>
    <source>
        <strain evidence="6">MP1014</strain>
    </source>
</reference>
<keyword evidence="3" id="KW-0472">Membrane</keyword>
<sequence>MPTRSLGRRATALTVAAMLTVGLAACTGSDDRVSAGVDAAVTEESDGRAAADEAAAVAGESVVAPERDSSGVVDREVVVTGWIELTSPDPSRTTAELTRMVEQAGGRVEQLTESPDHDGEPGAASMTVRIPAARTTSAVDAISDLATVQQVEISRDDVTSQGQNLDARISALTTSTGRLTELLSEAGSTEDLLEVERELASRQAELDSLVAQREALSDRVAMSTLHIQITPLTAPVTAPSSGFTDGLETGWSALVAFVQTVVLVLGVLLPWLVLLGAGFLVFWILRRRRASAAPPSGPGGADDGASPEDPRDPAPAAGSPDREPELVR</sequence>
<keyword evidence="3" id="KW-0812">Transmembrane</keyword>
<evidence type="ECO:0000256" key="3">
    <source>
        <dbReference type="SAM" id="Phobius"/>
    </source>
</evidence>
<evidence type="ECO:0000313" key="7">
    <source>
        <dbReference type="Proteomes" id="UP001310387"/>
    </source>
</evidence>
<dbReference type="PROSITE" id="PS51257">
    <property type="entry name" value="PROKAR_LIPOPROTEIN"/>
    <property type="match status" value="1"/>
</dbReference>
<gene>
    <name evidence="6" type="ORF">V5O49_10490</name>
</gene>
<dbReference type="Pfam" id="PF14257">
    <property type="entry name" value="DUF4349"/>
    <property type="match status" value="1"/>
</dbReference>
<dbReference type="Proteomes" id="UP001310387">
    <property type="component" value="Unassembled WGS sequence"/>
</dbReference>
<evidence type="ECO:0000256" key="2">
    <source>
        <dbReference type="SAM" id="MobiDB-lite"/>
    </source>
</evidence>
<feature type="signal peptide" evidence="4">
    <location>
        <begin position="1"/>
        <end position="24"/>
    </location>
</feature>
<evidence type="ECO:0000259" key="5">
    <source>
        <dbReference type="Pfam" id="PF14257"/>
    </source>
</evidence>
<feature type="chain" id="PRO_5046512734" evidence="4">
    <location>
        <begin position="25"/>
        <end position="328"/>
    </location>
</feature>
<dbReference type="InterPro" id="IPR025645">
    <property type="entry name" value="DUF4349"/>
</dbReference>
<name>A0ABU7Z7V7_9MICO</name>
<feature type="transmembrane region" description="Helical" evidence="3">
    <location>
        <begin position="261"/>
        <end position="285"/>
    </location>
</feature>
<evidence type="ECO:0000256" key="4">
    <source>
        <dbReference type="SAM" id="SignalP"/>
    </source>
</evidence>
<proteinExistence type="predicted"/>
<protein>
    <submittedName>
        <fullName evidence="6">DUF4349 domain-containing protein</fullName>
    </submittedName>
</protein>
<evidence type="ECO:0000256" key="1">
    <source>
        <dbReference type="SAM" id="Coils"/>
    </source>
</evidence>
<organism evidence="6 7">
    <name type="scientific">Isoptericola haloaureus</name>
    <dbReference type="NCBI Taxonomy" id="1542902"/>
    <lineage>
        <taxon>Bacteria</taxon>
        <taxon>Bacillati</taxon>
        <taxon>Actinomycetota</taxon>
        <taxon>Actinomycetes</taxon>
        <taxon>Micrococcales</taxon>
        <taxon>Promicromonosporaceae</taxon>
        <taxon>Isoptericola</taxon>
    </lineage>
</organism>
<keyword evidence="3" id="KW-1133">Transmembrane helix</keyword>
<reference evidence="6" key="2">
    <citation type="submission" date="2024-02" db="EMBL/GenBank/DDBJ databases">
        <authorList>
            <person name="Prathaban M."/>
            <person name="Mythili R."/>
            <person name="Sharmila Devi N."/>
            <person name="Sobanaa M."/>
            <person name="Prathiviraj R."/>
            <person name="Selvin J."/>
        </authorList>
    </citation>
    <scope>NUCLEOTIDE SEQUENCE</scope>
    <source>
        <strain evidence="6">MP1014</strain>
    </source>
</reference>